<organism evidence="1 2">
    <name type="scientific">Paraburkholderia terricola</name>
    <dbReference type="NCBI Taxonomy" id="169427"/>
    <lineage>
        <taxon>Bacteria</taxon>
        <taxon>Pseudomonadati</taxon>
        <taxon>Pseudomonadota</taxon>
        <taxon>Betaproteobacteria</taxon>
        <taxon>Burkholderiales</taxon>
        <taxon>Burkholderiaceae</taxon>
        <taxon>Paraburkholderia</taxon>
    </lineage>
</organism>
<protein>
    <submittedName>
        <fullName evidence="1">NAD/NADP transhydrogenase beta subunit</fullName>
    </submittedName>
</protein>
<comment type="caution">
    <text evidence="1">The sequence shown here is derived from an EMBL/GenBank/DDBJ whole genome shotgun (WGS) entry which is preliminary data.</text>
</comment>
<evidence type="ECO:0000313" key="2">
    <source>
        <dbReference type="Proteomes" id="UP001264340"/>
    </source>
</evidence>
<evidence type="ECO:0000313" key="1">
    <source>
        <dbReference type="EMBL" id="MDR6409040.1"/>
    </source>
</evidence>
<sequence>MTKMRELVAAMHWLIGIAAVAIAYAVVAEPSAFGLAPPRVTQTARLGSAANGRRE</sequence>
<name>A0ABU1LR69_9BURK</name>
<gene>
    <name evidence="1" type="ORF">J2804_002444</name>
</gene>
<reference evidence="1 2" key="1">
    <citation type="submission" date="2023-07" db="EMBL/GenBank/DDBJ databases">
        <title>Sorghum-associated microbial communities from plants grown in Nebraska, USA.</title>
        <authorList>
            <person name="Schachtman D."/>
        </authorList>
    </citation>
    <scope>NUCLEOTIDE SEQUENCE [LARGE SCALE GENOMIC DNA]</scope>
    <source>
        <strain evidence="1 2">DS1316</strain>
    </source>
</reference>
<proteinExistence type="predicted"/>
<keyword evidence="2" id="KW-1185">Reference proteome</keyword>
<dbReference type="Proteomes" id="UP001264340">
    <property type="component" value="Unassembled WGS sequence"/>
</dbReference>
<dbReference type="EMBL" id="JAVDRP010000004">
    <property type="protein sequence ID" value="MDR6409040.1"/>
    <property type="molecule type" value="Genomic_DNA"/>
</dbReference>
<accession>A0ABU1LR69</accession>